<dbReference type="EMBL" id="LAZR01048505">
    <property type="protein sequence ID" value="KKK91770.1"/>
    <property type="molecule type" value="Genomic_DNA"/>
</dbReference>
<dbReference type="InterPro" id="IPR036237">
    <property type="entry name" value="Xyl_isomerase-like_sf"/>
</dbReference>
<feature type="non-terminal residue" evidence="1">
    <location>
        <position position="140"/>
    </location>
</feature>
<comment type="caution">
    <text evidence="1">The sequence shown here is derived from an EMBL/GenBank/DDBJ whole genome shotgun (WGS) entry which is preliminary data.</text>
</comment>
<organism evidence="1">
    <name type="scientific">marine sediment metagenome</name>
    <dbReference type="NCBI Taxonomy" id="412755"/>
    <lineage>
        <taxon>unclassified sequences</taxon>
        <taxon>metagenomes</taxon>
        <taxon>ecological metagenomes</taxon>
    </lineage>
</organism>
<proteinExistence type="predicted"/>
<accession>A0A0F9A0Z7</accession>
<dbReference type="AlphaFoldDB" id="A0A0F9A0Z7"/>
<protein>
    <recommendedName>
        <fullName evidence="2">Xylose isomerase-like TIM barrel domain-containing protein</fullName>
    </recommendedName>
</protein>
<reference evidence="1" key="1">
    <citation type="journal article" date="2015" name="Nature">
        <title>Complex archaea that bridge the gap between prokaryotes and eukaryotes.</title>
        <authorList>
            <person name="Spang A."/>
            <person name="Saw J.H."/>
            <person name="Jorgensen S.L."/>
            <person name="Zaremba-Niedzwiedzka K."/>
            <person name="Martijn J."/>
            <person name="Lind A.E."/>
            <person name="van Eijk R."/>
            <person name="Schleper C."/>
            <person name="Guy L."/>
            <person name="Ettema T.J."/>
        </authorList>
    </citation>
    <scope>NUCLEOTIDE SEQUENCE</scope>
</reference>
<name>A0A0F9A0Z7_9ZZZZ</name>
<gene>
    <name evidence="1" type="ORF">LCGC14_2709600</name>
</gene>
<sequence length="140" mass="15749">MKIGLSSYTWPWAVGRDGYDPKAPLDTAALLKKTIGYGISILQIADIPSLHRMSDAEQEKIALLADENQITLEVGTRGIYPEHLMRYLEIARRLKSCIVRSITQKIDDEAALWIREVLPEYEKAGVSIALENHDEHGTCE</sequence>
<dbReference type="Gene3D" id="3.20.20.150">
    <property type="entry name" value="Divalent-metal-dependent TIM barrel enzymes"/>
    <property type="match status" value="1"/>
</dbReference>
<evidence type="ECO:0000313" key="1">
    <source>
        <dbReference type="EMBL" id="KKK91770.1"/>
    </source>
</evidence>
<dbReference type="SUPFAM" id="SSF51658">
    <property type="entry name" value="Xylose isomerase-like"/>
    <property type="match status" value="1"/>
</dbReference>
<evidence type="ECO:0008006" key="2">
    <source>
        <dbReference type="Google" id="ProtNLM"/>
    </source>
</evidence>